<reference evidence="2 3" key="1">
    <citation type="journal article" date="2019" name="Int. J. Syst. Evol. Microbiol.">
        <title>The Global Catalogue of Microorganisms (GCM) 10K type strain sequencing project: providing services to taxonomists for standard genome sequencing and annotation.</title>
        <authorList>
            <consortium name="The Broad Institute Genomics Platform"/>
            <consortium name="The Broad Institute Genome Sequencing Center for Infectious Disease"/>
            <person name="Wu L."/>
            <person name="Ma J."/>
        </authorList>
    </citation>
    <scope>NUCLEOTIDE SEQUENCE [LARGE SCALE GENOMIC DNA]</scope>
    <source>
        <strain evidence="2 3">JCM 16082</strain>
    </source>
</reference>
<feature type="signal peptide" evidence="1">
    <location>
        <begin position="1"/>
        <end position="21"/>
    </location>
</feature>
<proteinExistence type="predicted"/>
<protein>
    <submittedName>
        <fullName evidence="2">Uncharacterized protein</fullName>
    </submittedName>
</protein>
<keyword evidence="3" id="KW-1185">Reference proteome</keyword>
<comment type="caution">
    <text evidence="2">The sequence shown here is derived from an EMBL/GenBank/DDBJ whole genome shotgun (WGS) entry which is preliminary data.</text>
</comment>
<dbReference type="RefSeq" id="WP_343765305.1">
    <property type="nucleotide sequence ID" value="NZ_BAAAFG010000014.1"/>
</dbReference>
<dbReference type="PROSITE" id="PS51257">
    <property type="entry name" value="PROKAR_LIPOPROTEIN"/>
    <property type="match status" value="1"/>
</dbReference>
<sequence length="256" mass="28946">MNAKLILAVLALIFLTTFSCSTTSKSREQLIENIPYKNKQSSVLTECSSKNNLYNIKLIKEDSLSDKVKLNILGPSLSDSALFSLKRMPIIINDLKNLSLICGDQSFKLEMNDRLGNYYSKTMYQFKLDSIKNNTMYNGTIEIHSSRQGIMVAILPNIEAIPFKDFPPKNILNSKYIQLLSPGNYENGISHYISSLNKLKLQNNKALNLATDESILKMLIDEFYISNDAESFEKLKKFLIEAGLFQKATFINSGIN</sequence>
<gene>
    <name evidence="2" type="ORF">GCM10009117_14130</name>
</gene>
<keyword evidence="1" id="KW-0732">Signal</keyword>
<evidence type="ECO:0000256" key="1">
    <source>
        <dbReference type="SAM" id="SignalP"/>
    </source>
</evidence>
<evidence type="ECO:0000313" key="3">
    <source>
        <dbReference type="Proteomes" id="UP001500507"/>
    </source>
</evidence>
<dbReference type="EMBL" id="BAAAFG010000014">
    <property type="protein sequence ID" value="GAA0872266.1"/>
    <property type="molecule type" value="Genomic_DNA"/>
</dbReference>
<organism evidence="2 3">
    <name type="scientific">Gangjinia marincola</name>
    <dbReference type="NCBI Taxonomy" id="578463"/>
    <lineage>
        <taxon>Bacteria</taxon>
        <taxon>Pseudomonadati</taxon>
        <taxon>Bacteroidota</taxon>
        <taxon>Flavobacteriia</taxon>
        <taxon>Flavobacteriales</taxon>
        <taxon>Flavobacteriaceae</taxon>
        <taxon>Gangjinia</taxon>
    </lineage>
</organism>
<accession>A0ABN1MHC3</accession>
<feature type="chain" id="PRO_5046608611" evidence="1">
    <location>
        <begin position="22"/>
        <end position="256"/>
    </location>
</feature>
<name>A0ABN1MHC3_9FLAO</name>
<evidence type="ECO:0000313" key="2">
    <source>
        <dbReference type="EMBL" id="GAA0872266.1"/>
    </source>
</evidence>
<dbReference type="Proteomes" id="UP001500507">
    <property type="component" value="Unassembled WGS sequence"/>
</dbReference>